<dbReference type="InterPro" id="IPR036388">
    <property type="entry name" value="WH-like_DNA-bd_sf"/>
</dbReference>
<keyword evidence="5" id="KW-0804">Transcription</keyword>
<keyword evidence="4" id="KW-0238">DNA-binding</keyword>
<keyword evidence="3" id="KW-0731">Sigma factor</keyword>
<evidence type="ECO:0000256" key="3">
    <source>
        <dbReference type="ARBA" id="ARBA00023082"/>
    </source>
</evidence>
<comment type="similarity">
    <text evidence="1">Belongs to the sigma-70 factor family. ECF subfamily.</text>
</comment>
<dbReference type="InterPro" id="IPR007627">
    <property type="entry name" value="RNA_pol_sigma70_r2"/>
</dbReference>
<dbReference type="Gene3D" id="1.10.10.10">
    <property type="entry name" value="Winged helix-like DNA-binding domain superfamily/Winged helix DNA-binding domain"/>
    <property type="match status" value="1"/>
</dbReference>
<evidence type="ECO:0000256" key="1">
    <source>
        <dbReference type="ARBA" id="ARBA00010641"/>
    </source>
</evidence>
<protein>
    <submittedName>
        <fullName evidence="8">Sigma-70 family RNA polymerase sigma factor</fullName>
    </submittedName>
</protein>
<evidence type="ECO:0000259" key="6">
    <source>
        <dbReference type="Pfam" id="PF04542"/>
    </source>
</evidence>
<comment type="caution">
    <text evidence="8">The sequence shown here is derived from an EMBL/GenBank/DDBJ whole genome shotgun (WGS) entry which is preliminary data.</text>
</comment>
<dbReference type="Proteomes" id="UP001612915">
    <property type="component" value="Unassembled WGS sequence"/>
</dbReference>
<gene>
    <name evidence="8" type="ORF">ACIB24_01225</name>
</gene>
<dbReference type="InterPro" id="IPR013324">
    <property type="entry name" value="RNA_pol_sigma_r3/r4-like"/>
</dbReference>
<evidence type="ECO:0000259" key="7">
    <source>
        <dbReference type="Pfam" id="PF08281"/>
    </source>
</evidence>
<dbReference type="InterPro" id="IPR013325">
    <property type="entry name" value="RNA_pol_sigma_r2"/>
</dbReference>
<keyword evidence="2" id="KW-0805">Transcription regulation</keyword>
<accession>A0ABW8AH49</accession>
<organism evidence="8 9">
    <name type="scientific">Spongisporangium articulatum</name>
    <dbReference type="NCBI Taxonomy" id="3362603"/>
    <lineage>
        <taxon>Bacteria</taxon>
        <taxon>Bacillati</taxon>
        <taxon>Actinomycetota</taxon>
        <taxon>Actinomycetes</taxon>
        <taxon>Kineosporiales</taxon>
        <taxon>Kineosporiaceae</taxon>
        <taxon>Spongisporangium</taxon>
    </lineage>
</organism>
<dbReference type="Pfam" id="PF08281">
    <property type="entry name" value="Sigma70_r4_2"/>
    <property type="match status" value="1"/>
</dbReference>
<dbReference type="PANTHER" id="PTHR43133">
    <property type="entry name" value="RNA POLYMERASE ECF-TYPE SIGMA FACTO"/>
    <property type="match status" value="1"/>
</dbReference>
<dbReference type="EMBL" id="JBITLV010000001">
    <property type="protein sequence ID" value="MFI7585679.1"/>
    <property type="molecule type" value="Genomic_DNA"/>
</dbReference>
<dbReference type="CDD" id="cd06171">
    <property type="entry name" value="Sigma70_r4"/>
    <property type="match status" value="1"/>
</dbReference>
<dbReference type="Pfam" id="PF04542">
    <property type="entry name" value="Sigma70_r2"/>
    <property type="match status" value="1"/>
</dbReference>
<evidence type="ECO:0000256" key="5">
    <source>
        <dbReference type="ARBA" id="ARBA00023163"/>
    </source>
</evidence>
<keyword evidence="9" id="KW-1185">Reference proteome</keyword>
<feature type="domain" description="RNA polymerase sigma factor 70 region 4 type 2" evidence="7">
    <location>
        <begin position="101"/>
        <end position="152"/>
    </location>
</feature>
<dbReference type="InterPro" id="IPR013249">
    <property type="entry name" value="RNA_pol_sigma70_r4_t2"/>
</dbReference>
<evidence type="ECO:0000256" key="4">
    <source>
        <dbReference type="ARBA" id="ARBA00023125"/>
    </source>
</evidence>
<proteinExistence type="inferred from homology"/>
<reference evidence="8 9" key="1">
    <citation type="submission" date="2024-10" db="EMBL/GenBank/DDBJ databases">
        <title>The Natural Products Discovery Center: Release of the First 8490 Sequenced Strains for Exploring Actinobacteria Biosynthetic Diversity.</title>
        <authorList>
            <person name="Kalkreuter E."/>
            <person name="Kautsar S.A."/>
            <person name="Yang D."/>
            <person name="Bader C.D."/>
            <person name="Teijaro C.N."/>
            <person name="Fluegel L."/>
            <person name="Davis C.M."/>
            <person name="Simpson J.R."/>
            <person name="Lauterbach L."/>
            <person name="Steele A.D."/>
            <person name="Gui C."/>
            <person name="Meng S."/>
            <person name="Li G."/>
            <person name="Viehrig K."/>
            <person name="Ye F."/>
            <person name="Su P."/>
            <person name="Kiefer A.F."/>
            <person name="Nichols A."/>
            <person name="Cepeda A.J."/>
            <person name="Yan W."/>
            <person name="Fan B."/>
            <person name="Jiang Y."/>
            <person name="Adhikari A."/>
            <person name="Zheng C.-J."/>
            <person name="Schuster L."/>
            <person name="Cowan T.M."/>
            <person name="Smanski M.J."/>
            <person name="Chevrette M.G."/>
            <person name="De Carvalho L.P.S."/>
            <person name="Shen B."/>
        </authorList>
    </citation>
    <scope>NUCLEOTIDE SEQUENCE [LARGE SCALE GENOMIC DNA]</scope>
    <source>
        <strain evidence="8 9">NPDC049639</strain>
    </source>
</reference>
<dbReference type="RefSeq" id="WP_398273979.1">
    <property type="nucleotide sequence ID" value="NZ_JBITLV010000001.1"/>
</dbReference>
<dbReference type="InterPro" id="IPR039425">
    <property type="entry name" value="RNA_pol_sigma-70-like"/>
</dbReference>
<evidence type="ECO:0000313" key="9">
    <source>
        <dbReference type="Proteomes" id="UP001612915"/>
    </source>
</evidence>
<name>A0ABW8AH49_9ACTN</name>
<sequence length="162" mass="18088">MVDDGGRVFEDWYASSYGRVHRAVSLAIGDADLAEEATAEAFARALVHWRSVRKADRPDAWVYRVALNEVRSRWRRSRTEARWLARQRLGTVPAPTEPSSELWRAVTQLAPRARTAIALRYVADLSEAEIAAAMGITRGTVAATLHKARARLAELLTMEESS</sequence>
<dbReference type="NCBIfam" id="TIGR02937">
    <property type="entry name" value="sigma70-ECF"/>
    <property type="match status" value="1"/>
</dbReference>
<dbReference type="SUPFAM" id="SSF88659">
    <property type="entry name" value="Sigma3 and sigma4 domains of RNA polymerase sigma factors"/>
    <property type="match status" value="1"/>
</dbReference>
<evidence type="ECO:0000313" key="8">
    <source>
        <dbReference type="EMBL" id="MFI7585679.1"/>
    </source>
</evidence>
<evidence type="ECO:0000256" key="2">
    <source>
        <dbReference type="ARBA" id="ARBA00023015"/>
    </source>
</evidence>
<feature type="domain" description="RNA polymerase sigma-70 region 2" evidence="6">
    <location>
        <begin position="14"/>
        <end position="78"/>
    </location>
</feature>
<dbReference type="SUPFAM" id="SSF88946">
    <property type="entry name" value="Sigma2 domain of RNA polymerase sigma factors"/>
    <property type="match status" value="1"/>
</dbReference>
<dbReference type="InterPro" id="IPR014284">
    <property type="entry name" value="RNA_pol_sigma-70_dom"/>
</dbReference>
<dbReference type="PANTHER" id="PTHR43133:SF50">
    <property type="entry name" value="ECF RNA POLYMERASE SIGMA FACTOR SIGM"/>
    <property type="match status" value="1"/>
</dbReference>
<dbReference type="Gene3D" id="1.10.1740.10">
    <property type="match status" value="1"/>
</dbReference>